<dbReference type="InterPro" id="IPR056139">
    <property type="entry name" value="DUF7722"/>
</dbReference>
<feature type="region of interest" description="Disordered" evidence="1">
    <location>
        <begin position="1"/>
        <end position="26"/>
    </location>
</feature>
<dbReference type="PANTHER" id="PTHR33513">
    <property type="entry name" value="OS06G0523300 PROTEIN"/>
    <property type="match status" value="1"/>
</dbReference>
<organism evidence="3 4">
    <name type="scientific">Acacia crassicarpa</name>
    <name type="common">northern wattle</name>
    <dbReference type="NCBI Taxonomy" id="499986"/>
    <lineage>
        <taxon>Eukaryota</taxon>
        <taxon>Viridiplantae</taxon>
        <taxon>Streptophyta</taxon>
        <taxon>Embryophyta</taxon>
        <taxon>Tracheophyta</taxon>
        <taxon>Spermatophyta</taxon>
        <taxon>Magnoliopsida</taxon>
        <taxon>eudicotyledons</taxon>
        <taxon>Gunneridae</taxon>
        <taxon>Pentapetalae</taxon>
        <taxon>rosids</taxon>
        <taxon>fabids</taxon>
        <taxon>Fabales</taxon>
        <taxon>Fabaceae</taxon>
        <taxon>Caesalpinioideae</taxon>
        <taxon>mimosoid clade</taxon>
        <taxon>Acacieae</taxon>
        <taxon>Acacia</taxon>
    </lineage>
</organism>
<dbReference type="Proteomes" id="UP001293593">
    <property type="component" value="Unassembled WGS sequence"/>
</dbReference>
<accession>A0AAE1MME2</accession>
<evidence type="ECO:0000256" key="1">
    <source>
        <dbReference type="SAM" id="MobiDB-lite"/>
    </source>
</evidence>
<name>A0AAE1MME2_9FABA</name>
<protein>
    <recommendedName>
        <fullName evidence="2">DUF7722 domain-containing protein</fullName>
    </recommendedName>
</protein>
<feature type="domain" description="DUF7722" evidence="2">
    <location>
        <begin position="38"/>
        <end position="83"/>
    </location>
</feature>
<keyword evidence="4" id="KW-1185">Reference proteome</keyword>
<evidence type="ECO:0000313" key="3">
    <source>
        <dbReference type="EMBL" id="KAK4266948.1"/>
    </source>
</evidence>
<dbReference type="EMBL" id="JAWXYG010000007">
    <property type="protein sequence ID" value="KAK4266948.1"/>
    <property type="molecule type" value="Genomic_DNA"/>
</dbReference>
<evidence type="ECO:0000259" key="2">
    <source>
        <dbReference type="Pfam" id="PF24847"/>
    </source>
</evidence>
<evidence type="ECO:0000313" key="4">
    <source>
        <dbReference type="Proteomes" id="UP001293593"/>
    </source>
</evidence>
<sequence>MESQKTKQRRRREGGSGGGGGESSGREFQFQFQMPLHYPNYTRADYETMPECTLDSLLQQYGLPLSGDVHQKRLFAIGAFLWPYSHFPSSSSSSP</sequence>
<proteinExistence type="predicted"/>
<reference evidence="3" key="1">
    <citation type="submission" date="2023-10" db="EMBL/GenBank/DDBJ databases">
        <title>Chromosome-level genome of the transformable northern wattle, Acacia crassicarpa.</title>
        <authorList>
            <person name="Massaro I."/>
            <person name="Sinha N.R."/>
            <person name="Poethig S."/>
            <person name="Leichty A.R."/>
        </authorList>
    </citation>
    <scope>NUCLEOTIDE SEQUENCE</scope>
    <source>
        <strain evidence="3">Acra3RX</strain>
        <tissue evidence="3">Leaf</tissue>
    </source>
</reference>
<dbReference type="PANTHER" id="PTHR33513:SF42">
    <property type="match status" value="1"/>
</dbReference>
<comment type="caution">
    <text evidence="3">The sequence shown here is derived from an EMBL/GenBank/DDBJ whole genome shotgun (WGS) entry which is preliminary data.</text>
</comment>
<dbReference type="AlphaFoldDB" id="A0AAE1MME2"/>
<gene>
    <name evidence="3" type="ORF">QN277_023805</name>
</gene>
<dbReference type="Pfam" id="PF24847">
    <property type="entry name" value="DUF7722"/>
    <property type="match status" value="1"/>
</dbReference>
<feature type="compositionally biased region" description="Basic residues" evidence="1">
    <location>
        <begin position="1"/>
        <end position="12"/>
    </location>
</feature>